<proteinExistence type="predicted"/>
<dbReference type="OrthoDB" id="1881450at2759"/>
<dbReference type="Gene3D" id="3.60.10.10">
    <property type="entry name" value="Endonuclease/exonuclease/phosphatase"/>
    <property type="match status" value="1"/>
</dbReference>
<dbReference type="AlphaFoldDB" id="A0A5B6WKE2"/>
<dbReference type="PANTHER" id="PTHR33710">
    <property type="entry name" value="BNAC02G09200D PROTEIN"/>
    <property type="match status" value="1"/>
</dbReference>
<dbReference type="InterPro" id="IPR036691">
    <property type="entry name" value="Endo/exonu/phosph_ase_sf"/>
</dbReference>
<dbReference type="SUPFAM" id="SSF56219">
    <property type="entry name" value="DNase I-like"/>
    <property type="match status" value="1"/>
</dbReference>
<accession>A0A5B6WKE2</accession>
<dbReference type="InterPro" id="IPR005135">
    <property type="entry name" value="Endo/exonuclease/phosphatase"/>
</dbReference>
<keyword evidence="3" id="KW-1185">Reference proteome</keyword>
<reference evidence="3" key="1">
    <citation type="journal article" date="2019" name="Plant Biotechnol. J.">
        <title>Genome sequencing of the Australian wild diploid species Gossypium australe highlights disease resistance and delayed gland morphogenesis.</title>
        <authorList>
            <person name="Cai Y."/>
            <person name="Cai X."/>
            <person name="Wang Q."/>
            <person name="Wang P."/>
            <person name="Zhang Y."/>
            <person name="Cai C."/>
            <person name="Xu Y."/>
            <person name="Wang K."/>
            <person name="Zhou Z."/>
            <person name="Wang C."/>
            <person name="Geng S."/>
            <person name="Li B."/>
            <person name="Dong Q."/>
            <person name="Hou Y."/>
            <person name="Wang H."/>
            <person name="Ai P."/>
            <person name="Liu Z."/>
            <person name="Yi F."/>
            <person name="Sun M."/>
            <person name="An G."/>
            <person name="Cheng J."/>
            <person name="Zhang Y."/>
            <person name="Shi Q."/>
            <person name="Xie Y."/>
            <person name="Shi X."/>
            <person name="Chang Y."/>
            <person name="Huang F."/>
            <person name="Chen Y."/>
            <person name="Hong S."/>
            <person name="Mi L."/>
            <person name="Sun Q."/>
            <person name="Zhang L."/>
            <person name="Zhou B."/>
            <person name="Peng R."/>
            <person name="Zhang X."/>
            <person name="Liu F."/>
        </authorList>
    </citation>
    <scope>NUCLEOTIDE SEQUENCE [LARGE SCALE GENOMIC DNA]</scope>
    <source>
        <strain evidence="3">cv. PA1801</strain>
    </source>
</reference>
<sequence length="212" mass="24348">MNRDDVCLIQETKLESVSVELVRKIWGDDCLDFKYAAAVERSGGLLTIWDKSSVLAEVSLCERRIIAVVGKWVAEEKEVTLVKVYASNIVAEQKMLWEEIYGLRNLFCKAWIIGGDFNVVRNRSERINCSSTEKGSKEFDEFIDRCKLVDLPLIGKKFTWFGPDSTCSRLDRFLIEEDWVVQLKDFQQKGLNRSVSDHIPVMLVNESIDWGS</sequence>
<name>A0A5B6WKE2_9ROSI</name>
<organism evidence="2 3">
    <name type="scientific">Gossypium australe</name>
    <dbReference type="NCBI Taxonomy" id="47621"/>
    <lineage>
        <taxon>Eukaryota</taxon>
        <taxon>Viridiplantae</taxon>
        <taxon>Streptophyta</taxon>
        <taxon>Embryophyta</taxon>
        <taxon>Tracheophyta</taxon>
        <taxon>Spermatophyta</taxon>
        <taxon>Magnoliopsida</taxon>
        <taxon>eudicotyledons</taxon>
        <taxon>Gunneridae</taxon>
        <taxon>Pentapetalae</taxon>
        <taxon>rosids</taxon>
        <taxon>malvids</taxon>
        <taxon>Malvales</taxon>
        <taxon>Malvaceae</taxon>
        <taxon>Malvoideae</taxon>
        <taxon>Gossypium</taxon>
    </lineage>
</organism>
<evidence type="ECO:0000259" key="1">
    <source>
        <dbReference type="Pfam" id="PF03372"/>
    </source>
</evidence>
<dbReference type="EMBL" id="SMMG02000003">
    <property type="protein sequence ID" value="KAA3481565.1"/>
    <property type="molecule type" value="Genomic_DNA"/>
</dbReference>
<keyword evidence="2" id="KW-0808">Transferase</keyword>
<gene>
    <name evidence="2" type="ORF">EPI10_021924</name>
</gene>
<dbReference type="Proteomes" id="UP000325315">
    <property type="component" value="Unassembled WGS sequence"/>
</dbReference>
<protein>
    <submittedName>
        <fullName evidence="2">Reverse transcriptase</fullName>
    </submittedName>
</protein>
<keyword evidence="2" id="KW-0695">RNA-directed DNA polymerase</keyword>
<dbReference type="PANTHER" id="PTHR33710:SF64">
    <property type="entry name" value="ENDONUCLEASE_EXONUCLEASE_PHOSPHATASE DOMAIN-CONTAINING PROTEIN"/>
    <property type="match status" value="1"/>
</dbReference>
<evidence type="ECO:0000313" key="2">
    <source>
        <dbReference type="EMBL" id="KAA3481565.1"/>
    </source>
</evidence>
<dbReference type="GO" id="GO:0003964">
    <property type="term" value="F:RNA-directed DNA polymerase activity"/>
    <property type="evidence" value="ECO:0007669"/>
    <property type="project" value="UniProtKB-KW"/>
</dbReference>
<dbReference type="Pfam" id="PF03372">
    <property type="entry name" value="Exo_endo_phos"/>
    <property type="match status" value="1"/>
</dbReference>
<feature type="domain" description="Endonuclease/exonuclease/phosphatase" evidence="1">
    <location>
        <begin position="3"/>
        <end position="198"/>
    </location>
</feature>
<comment type="caution">
    <text evidence="2">The sequence shown here is derived from an EMBL/GenBank/DDBJ whole genome shotgun (WGS) entry which is preliminary data.</text>
</comment>
<keyword evidence="2" id="KW-0548">Nucleotidyltransferase</keyword>
<evidence type="ECO:0000313" key="3">
    <source>
        <dbReference type="Proteomes" id="UP000325315"/>
    </source>
</evidence>